<name>A0ABX0K714_9PROT</name>
<dbReference type="PANTHER" id="PTHR42852:SF6">
    <property type="entry name" value="THIOL:DISULFIDE INTERCHANGE PROTEIN DSBE"/>
    <property type="match status" value="1"/>
</dbReference>
<gene>
    <name evidence="6" type="ORF">GOB84_00235</name>
</gene>
<evidence type="ECO:0000256" key="3">
    <source>
        <dbReference type="ARBA" id="ARBA00023157"/>
    </source>
</evidence>
<evidence type="ECO:0000256" key="1">
    <source>
        <dbReference type="ARBA" id="ARBA00004196"/>
    </source>
</evidence>
<sequence length="196" mass="21038">MPQRDIRSQLTAPSLCRRTVLIMAGTLIAAPMARKPLRAATATDGPVSPAQILAHAAQILPPLTFADSNGNELDLASFRGQPAILHLWATWCGPCVTELPALAALAPKLRQDGIAVIPVALDHRGPEKVPPFLARLNLSTFTSFYDTRAGTAAALEEPTLPLTLFLNREAQEIARHPGPVRWDDPGAEASIRHLLA</sequence>
<dbReference type="Gene3D" id="3.40.30.10">
    <property type="entry name" value="Glutaredoxin"/>
    <property type="match status" value="1"/>
</dbReference>
<dbReference type="InterPro" id="IPR013766">
    <property type="entry name" value="Thioredoxin_domain"/>
</dbReference>
<dbReference type="InterPro" id="IPR050553">
    <property type="entry name" value="Thioredoxin_ResA/DsbE_sf"/>
</dbReference>
<keyword evidence="4" id="KW-0676">Redox-active center</keyword>
<feature type="domain" description="Thioredoxin" evidence="5">
    <location>
        <begin position="54"/>
        <end position="196"/>
    </location>
</feature>
<evidence type="ECO:0000256" key="4">
    <source>
        <dbReference type="ARBA" id="ARBA00023284"/>
    </source>
</evidence>
<dbReference type="Proteomes" id="UP000615326">
    <property type="component" value="Unassembled WGS sequence"/>
</dbReference>
<dbReference type="PROSITE" id="PS51352">
    <property type="entry name" value="THIOREDOXIN_2"/>
    <property type="match status" value="1"/>
</dbReference>
<proteinExistence type="predicted"/>
<evidence type="ECO:0000313" key="6">
    <source>
        <dbReference type="EMBL" id="NHO31008.1"/>
    </source>
</evidence>
<keyword evidence="7" id="KW-1185">Reference proteome</keyword>
<dbReference type="InterPro" id="IPR013740">
    <property type="entry name" value="Redoxin"/>
</dbReference>
<comment type="caution">
    <text evidence="6">The sequence shown here is derived from an EMBL/GenBank/DDBJ whole genome shotgun (WGS) entry which is preliminary data.</text>
</comment>
<evidence type="ECO:0000256" key="2">
    <source>
        <dbReference type="ARBA" id="ARBA00022748"/>
    </source>
</evidence>
<evidence type="ECO:0000259" key="5">
    <source>
        <dbReference type="PROSITE" id="PS51352"/>
    </source>
</evidence>
<protein>
    <submittedName>
        <fullName evidence="6">Redoxin family protein</fullName>
    </submittedName>
</protein>
<reference evidence="6 7" key="1">
    <citation type="journal article" date="2020" name="Int. J. Syst. Evol. Microbiol.">
        <title>Novel acetic acid bacteria from cider fermentations: Acetobacter conturbans sp. nov. and Acetobacter fallax sp. nov.</title>
        <authorList>
            <person name="Sombolestani A.S."/>
            <person name="Cleenwerck I."/>
            <person name="Cnockaert M."/>
            <person name="Borremans W."/>
            <person name="Wieme A.D."/>
            <person name="De Vuyst L."/>
            <person name="Vandamme P."/>
        </authorList>
    </citation>
    <scope>NUCLEOTIDE SEQUENCE [LARGE SCALE GENOMIC DNA]</scope>
    <source>
        <strain evidence="6 7">LMG 1637</strain>
    </source>
</reference>
<dbReference type="InterPro" id="IPR036249">
    <property type="entry name" value="Thioredoxin-like_sf"/>
</dbReference>
<comment type="subcellular location">
    <subcellularLocation>
        <location evidence="1">Cell envelope</location>
    </subcellularLocation>
</comment>
<keyword evidence="2" id="KW-0201">Cytochrome c-type biogenesis</keyword>
<dbReference type="PROSITE" id="PS00194">
    <property type="entry name" value="THIOREDOXIN_1"/>
    <property type="match status" value="1"/>
</dbReference>
<dbReference type="Pfam" id="PF08534">
    <property type="entry name" value="Redoxin"/>
    <property type="match status" value="1"/>
</dbReference>
<dbReference type="PANTHER" id="PTHR42852">
    <property type="entry name" value="THIOL:DISULFIDE INTERCHANGE PROTEIN DSBE"/>
    <property type="match status" value="1"/>
</dbReference>
<dbReference type="CDD" id="cd02966">
    <property type="entry name" value="TlpA_like_family"/>
    <property type="match status" value="1"/>
</dbReference>
<keyword evidence="3" id="KW-1015">Disulfide bond</keyword>
<dbReference type="EMBL" id="WOSW01000001">
    <property type="protein sequence ID" value="NHO31008.1"/>
    <property type="molecule type" value="Genomic_DNA"/>
</dbReference>
<dbReference type="SUPFAM" id="SSF52833">
    <property type="entry name" value="Thioredoxin-like"/>
    <property type="match status" value="1"/>
</dbReference>
<accession>A0ABX0K714</accession>
<organism evidence="6 7">
    <name type="scientific">Acetobacter fallax</name>
    <dbReference type="NCBI Taxonomy" id="1737473"/>
    <lineage>
        <taxon>Bacteria</taxon>
        <taxon>Pseudomonadati</taxon>
        <taxon>Pseudomonadota</taxon>
        <taxon>Alphaproteobacteria</taxon>
        <taxon>Acetobacterales</taxon>
        <taxon>Acetobacteraceae</taxon>
        <taxon>Acetobacter</taxon>
    </lineage>
</organism>
<dbReference type="InterPro" id="IPR017937">
    <property type="entry name" value="Thioredoxin_CS"/>
</dbReference>
<evidence type="ECO:0000313" key="7">
    <source>
        <dbReference type="Proteomes" id="UP000615326"/>
    </source>
</evidence>